<dbReference type="AlphaFoldDB" id="A0A017SF08"/>
<reference evidence="2" key="1">
    <citation type="journal article" date="2014" name="Nat. Commun.">
        <title>Genomic adaptations of the halophilic Dead Sea filamentous fungus Eurotium rubrum.</title>
        <authorList>
            <person name="Kis-Papo T."/>
            <person name="Weig A.R."/>
            <person name="Riley R."/>
            <person name="Persoh D."/>
            <person name="Salamov A."/>
            <person name="Sun H."/>
            <person name="Lipzen A."/>
            <person name="Wasser S.P."/>
            <person name="Rambold G."/>
            <person name="Grigoriev I.V."/>
            <person name="Nevo E."/>
        </authorList>
    </citation>
    <scope>NUCLEOTIDE SEQUENCE [LARGE SCALE GENOMIC DNA]</scope>
    <source>
        <strain evidence="2">CBS 135680</strain>
    </source>
</reference>
<evidence type="ECO:0000313" key="1">
    <source>
        <dbReference type="EMBL" id="EYE95573.1"/>
    </source>
</evidence>
<proteinExistence type="predicted"/>
<dbReference type="Proteomes" id="UP000019804">
    <property type="component" value="Unassembled WGS sequence"/>
</dbReference>
<organism evidence="1 2">
    <name type="scientific">Aspergillus ruber (strain CBS 135680)</name>
    <dbReference type="NCBI Taxonomy" id="1388766"/>
    <lineage>
        <taxon>Eukaryota</taxon>
        <taxon>Fungi</taxon>
        <taxon>Dikarya</taxon>
        <taxon>Ascomycota</taxon>
        <taxon>Pezizomycotina</taxon>
        <taxon>Eurotiomycetes</taxon>
        <taxon>Eurotiomycetidae</taxon>
        <taxon>Eurotiales</taxon>
        <taxon>Aspergillaceae</taxon>
        <taxon>Aspergillus</taxon>
        <taxon>Aspergillus subgen. Aspergillus</taxon>
    </lineage>
</organism>
<accession>A0A017SF08</accession>
<dbReference type="EMBL" id="KK088421">
    <property type="protein sequence ID" value="EYE95573.1"/>
    <property type="molecule type" value="Genomic_DNA"/>
</dbReference>
<dbReference type="OrthoDB" id="4456803at2759"/>
<protein>
    <submittedName>
        <fullName evidence="1">Uncharacterized protein</fullName>
    </submittedName>
</protein>
<name>A0A017SF08_ASPRC</name>
<gene>
    <name evidence="1" type="ORF">EURHEDRAFT_455073</name>
</gene>
<dbReference type="RefSeq" id="XP_040639261.1">
    <property type="nucleotide sequence ID" value="XM_040784248.1"/>
</dbReference>
<evidence type="ECO:0000313" key="2">
    <source>
        <dbReference type="Proteomes" id="UP000019804"/>
    </source>
</evidence>
<dbReference type="GeneID" id="63699372"/>
<keyword evidence="2" id="KW-1185">Reference proteome</keyword>
<dbReference type="HOGENOM" id="CLU_1337249_0_0_1"/>
<sequence>MATILTVCTAQVPANVINHFLKESLQGSPYAFDLFCILQATNQTEVDRNGTKPDIQDFASDFQDKTEDEVRHLIHEWIEKNGRSGGISNRWIAVLDSRSMEDETLLMYYATKKSYWDETHEQPDADASIPGHARVCEDGYIWWKWRVPFRFGFYFWNSITSCGMEALELYCRPEYLRADGSVDMDTCSKILDGDIEDPMGRM</sequence>